<dbReference type="SUPFAM" id="SSF52172">
    <property type="entry name" value="CheY-like"/>
    <property type="match status" value="1"/>
</dbReference>
<dbReference type="Gene3D" id="3.30.565.10">
    <property type="entry name" value="Histidine kinase-like ATPase, C-terminal domain"/>
    <property type="match status" value="1"/>
</dbReference>
<dbReference type="InterPro" id="IPR011623">
    <property type="entry name" value="7TMR_DISM_rcpt_extracell_dom1"/>
</dbReference>
<evidence type="ECO:0000256" key="9">
    <source>
        <dbReference type="ARBA" id="ARBA00022777"/>
    </source>
</evidence>
<keyword evidence="5 15" id="KW-0597">Phosphoprotein</keyword>
<dbReference type="SMART" id="SM00388">
    <property type="entry name" value="HisKA"/>
    <property type="match status" value="1"/>
</dbReference>
<dbReference type="EMBL" id="CP040017">
    <property type="protein sequence ID" value="QCP10723.1"/>
    <property type="molecule type" value="Genomic_DNA"/>
</dbReference>
<feature type="transmembrane region" description="Helical" evidence="16">
    <location>
        <begin position="236"/>
        <end position="257"/>
    </location>
</feature>
<dbReference type="Pfam" id="PF02518">
    <property type="entry name" value="HATPase_c"/>
    <property type="match status" value="1"/>
</dbReference>
<feature type="transmembrane region" description="Helical" evidence="16">
    <location>
        <begin position="263"/>
        <end position="283"/>
    </location>
</feature>
<evidence type="ECO:0000256" key="1">
    <source>
        <dbReference type="ARBA" id="ARBA00000085"/>
    </source>
</evidence>
<accession>A0A4P8HLW5</accession>
<dbReference type="InterPro" id="IPR036890">
    <property type="entry name" value="HATPase_C_sf"/>
</dbReference>
<evidence type="ECO:0000256" key="15">
    <source>
        <dbReference type="PROSITE-ProRule" id="PRU00169"/>
    </source>
</evidence>
<dbReference type="OrthoDB" id="5290456at2"/>
<dbReference type="InterPro" id="IPR003594">
    <property type="entry name" value="HATPase_dom"/>
</dbReference>
<evidence type="ECO:0000256" key="4">
    <source>
        <dbReference type="ARBA" id="ARBA00022475"/>
    </source>
</evidence>
<dbReference type="PROSITE" id="PS50894">
    <property type="entry name" value="HPT"/>
    <property type="match status" value="1"/>
</dbReference>
<dbReference type="GO" id="GO:0005524">
    <property type="term" value="F:ATP binding"/>
    <property type="evidence" value="ECO:0007669"/>
    <property type="project" value="UniProtKB-KW"/>
</dbReference>
<keyword evidence="12" id="KW-0902">Two-component regulatory system</keyword>
<feature type="transmembrane region" description="Helical" evidence="16">
    <location>
        <begin position="203"/>
        <end position="224"/>
    </location>
</feature>
<dbReference type="Pfam" id="PF00512">
    <property type="entry name" value="HisKA"/>
    <property type="match status" value="1"/>
</dbReference>
<evidence type="ECO:0000259" key="18">
    <source>
        <dbReference type="PROSITE" id="PS50110"/>
    </source>
</evidence>
<keyword evidence="10" id="KW-0067">ATP-binding</keyword>
<dbReference type="EMBL" id="JACHXS010000003">
    <property type="protein sequence ID" value="MBB3221588.1"/>
    <property type="molecule type" value="Genomic_DNA"/>
</dbReference>
<dbReference type="Gene3D" id="2.60.40.2380">
    <property type="match status" value="1"/>
</dbReference>
<evidence type="ECO:0000256" key="3">
    <source>
        <dbReference type="ARBA" id="ARBA00012438"/>
    </source>
</evidence>
<dbReference type="AlphaFoldDB" id="A0A4P8HLW5"/>
<evidence type="ECO:0000259" key="17">
    <source>
        <dbReference type="PROSITE" id="PS50109"/>
    </source>
</evidence>
<dbReference type="SUPFAM" id="SSF55874">
    <property type="entry name" value="ATPase domain of HSP90 chaperone/DNA topoisomerase II/histidine kinase"/>
    <property type="match status" value="1"/>
</dbReference>
<dbReference type="Proteomes" id="UP000584325">
    <property type="component" value="Unassembled WGS sequence"/>
</dbReference>
<feature type="domain" description="Response regulatory" evidence="18">
    <location>
        <begin position="684"/>
        <end position="800"/>
    </location>
</feature>
<evidence type="ECO:0000313" key="22">
    <source>
        <dbReference type="Proteomes" id="UP000298763"/>
    </source>
</evidence>
<evidence type="ECO:0000256" key="7">
    <source>
        <dbReference type="ARBA" id="ARBA00022692"/>
    </source>
</evidence>
<dbReference type="Gene3D" id="3.40.50.2300">
    <property type="match status" value="1"/>
</dbReference>
<proteinExistence type="predicted"/>
<dbReference type="PANTHER" id="PTHR45339">
    <property type="entry name" value="HYBRID SIGNAL TRANSDUCTION HISTIDINE KINASE J"/>
    <property type="match status" value="1"/>
</dbReference>
<dbReference type="SUPFAM" id="SSF47226">
    <property type="entry name" value="Histidine-containing phosphotransfer domain, HPT domain"/>
    <property type="match status" value="1"/>
</dbReference>
<dbReference type="PANTHER" id="PTHR45339:SF1">
    <property type="entry name" value="HYBRID SIGNAL TRANSDUCTION HISTIDINE KINASE J"/>
    <property type="match status" value="1"/>
</dbReference>
<dbReference type="InterPro" id="IPR011622">
    <property type="entry name" value="7TMR_DISM_rcpt_extracell_dom2"/>
</dbReference>
<evidence type="ECO:0000256" key="10">
    <source>
        <dbReference type="ARBA" id="ARBA00022840"/>
    </source>
</evidence>
<dbReference type="Pfam" id="PF01627">
    <property type="entry name" value="Hpt"/>
    <property type="match status" value="1"/>
</dbReference>
<dbReference type="InterPro" id="IPR008207">
    <property type="entry name" value="Sig_transdc_His_kin_Hpt_dom"/>
</dbReference>
<dbReference type="InterPro" id="IPR004358">
    <property type="entry name" value="Sig_transdc_His_kin-like_C"/>
</dbReference>
<dbReference type="FunFam" id="3.30.565.10:FF:000078">
    <property type="entry name" value="Two-component sensor histidine kinase"/>
    <property type="match status" value="1"/>
</dbReference>
<evidence type="ECO:0000259" key="19">
    <source>
        <dbReference type="PROSITE" id="PS50894"/>
    </source>
</evidence>
<reference evidence="21 22" key="1">
    <citation type="submission" date="2019-05" db="EMBL/GenBank/DDBJ databases">
        <title>Draft Genome Sequences of Six Type Strains of the Genus Massilia.</title>
        <authorList>
            <person name="Miess H."/>
            <person name="Frediansyhah A."/>
            <person name="Gross H."/>
        </authorList>
    </citation>
    <scope>NUCLEOTIDE SEQUENCE [LARGE SCALE GENOMIC DNA]</scope>
    <source>
        <strain evidence="21 22">DSMZ 26121</strain>
    </source>
</reference>
<evidence type="ECO:0000256" key="6">
    <source>
        <dbReference type="ARBA" id="ARBA00022679"/>
    </source>
</evidence>
<evidence type="ECO:0000313" key="20">
    <source>
        <dbReference type="EMBL" id="MBB3221588.1"/>
    </source>
</evidence>
<reference evidence="20 23" key="2">
    <citation type="submission" date="2020-08" db="EMBL/GenBank/DDBJ databases">
        <title>Genomic Encyclopedia of Type Strains, Phase III (KMG-III): the genomes of soil and plant-associated and newly described type strains.</title>
        <authorList>
            <person name="Whitman W."/>
        </authorList>
    </citation>
    <scope>NUCLEOTIDE SEQUENCE [LARGE SCALE GENOMIC DNA]</scope>
    <source>
        <strain evidence="20 23">CECT 7753</strain>
    </source>
</reference>
<evidence type="ECO:0000256" key="12">
    <source>
        <dbReference type="ARBA" id="ARBA00023012"/>
    </source>
</evidence>
<keyword evidence="22" id="KW-1185">Reference proteome</keyword>
<dbReference type="CDD" id="cd00082">
    <property type="entry name" value="HisKA"/>
    <property type="match status" value="1"/>
</dbReference>
<evidence type="ECO:0000256" key="8">
    <source>
        <dbReference type="ARBA" id="ARBA00022741"/>
    </source>
</evidence>
<evidence type="ECO:0000256" key="14">
    <source>
        <dbReference type="PROSITE-ProRule" id="PRU00110"/>
    </source>
</evidence>
<dbReference type="InterPro" id="IPR036641">
    <property type="entry name" value="HPT_dom_sf"/>
</dbReference>
<gene>
    <name evidence="21" type="ORF">FCL38_09990</name>
    <name evidence="20" type="ORF">FHS02_002395</name>
</gene>
<comment type="subcellular location">
    <subcellularLocation>
        <location evidence="2">Cell membrane</location>
        <topology evidence="2">Multi-pass membrane protein</topology>
    </subcellularLocation>
</comment>
<dbReference type="Gene3D" id="1.10.287.130">
    <property type="match status" value="1"/>
</dbReference>
<dbReference type="PRINTS" id="PR00344">
    <property type="entry name" value="BCTRLSENSOR"/>
</dbReference>
<keyword evidence="9 20" id="KW-0418">Kinase</keyword>
<dbReference type="PROSITE" id="PS50110">
    <property type="entry name" value="RESPONSE_REGULATORY"/>
    <property type="match status" value="1"/>
</dbReference>
<feature type="domain" description="HPt" evidence="19">
    <location>
        <begin position="856"/>
        <end position="960"/>
    </location>
</feature>
<dbReference type="InterPro" id="IPR005467">
    <property type="entry name" value="His_kinase_dom"/>
</dbReference>
<keyword evidence="11 16" id="KW-1133">Transmembrane helix</keyword>
<organism evidence="20 23">
    <name type="scientific">Pseudoduganella umbonata</name>
    <dbReference type="NCBI Taxonomy" id="864828"/>
    <lineage>
        <taxon>Bacteria</taxon>
        <taxon>Pseudomonadati</taxon>
        <taxon>Pseudomonadota</taxon>
        <taxon>Betaproteobacteria</taxon>
        <taxon>Burkholderiales</taxon>
        <taxon>Oxalobacteraceae</taxon>
        <taxon>Telluria group</taxon>
        <taxon>Pseudoduganella</taxon>
    </lineage>
</organism>
<dbReference type="InterPro" id="IPR036097">
    <property type="entry name" value="HisK_dim/P_sf"/>
</dbReference>
<evidence type="ECO:0000313" key="21">
    <source>
        <dbReference type="EMBL" id="QCP10723.1"/>
    </source>
</evidence>
<dbReference type="CDD" id="cd17546">
    <property type="entry name" value="REC_hyHK_CKI1_RcsC-like"/>
    <property type="match status" value="1"/>
</dbReference>
<name>A0A4P8HLW5_9BURK</name>
<keyword evidence="7 16" id="KW-0812">Transmembrane</keyword>
<dbReference type="Pfam" id="PF00072">
    <property type="entry name" value="Response_reg"/>
    <property type="match status" value="1"/>
</dbReference>
<dbReference type="InterPro" id="IPR001789">
    <property type="entry name" value="Sig_transdc_resp-reg_receiver"/>
</dbReference>
<feature type="domain" description="Histidine kinase" evidence="17">
    <location>
        <begin position="431"/>
        <end position="656"/>
    </location>
</feature>
<evidence type="ECO:0000313" key="23">
    <source>
        <dbReference type="Proteomes" id="UP000584325"/>
    </source>
</evidence>
<protein>
    <recommendedName>
        <fullName evidence="3">histidine kinase</fullName>
        <ecNumber evidence="3">2.7.13.3</ecNumber>
    </recommendedName>
</protein>
<dbReference type="CDD" id="cd16922">
    <property type="entry name" value="HATPase_EvgS-ArcB-TorS-like"/>
    <property type="match status" value="1"/>
</dbReference>
<evidence type="ECO:0000256" key="11">
    <source>
        <dbReference type="ARBA" id="ARBA00022989"/>
    </source>
</evidence>
<feature type="modified residue" description="Phosphohistidine" evidence="14">
    <location>
        <position position="895"/>
    </location>
</feature>
<dbReference type="InterPro" id="IPR003661">
    <property type="entry name" value="HisK_dim/P_dom"/>
</dbReference>
<dbReference type="Pfam" id="PF07696">
    <property type="entry name" value="7TMR-DISMED2"/>
    <property type="match status" value="1"/>
</dbReference>
<feature type="transmembrane region" description="Helical" evidence="16">
    <location>
        <begin position="353"/>
        <end position="375"/>
    </location>
</feature>
<dbReference type="PROSITE" id="PS50109">
    <property type="entry name" value="HIS_KIN"/>
    <property type="match status" value="1"/>
</dbReference>
<dbReference type="SUPFAM" id="SSF47384">
    <property type="entry name" value="Homodimeric domain of signal transducing histidine kinase"/>
    <property type="match status" value="1"/>
</dbReference>
<feature type="transmembrane region" description="Helical" evidence="16">
    <location>
        <begin position="295"/>
        <end position="316"/>
    </location>
</feature>
<dbReference type="Proteomes" id="UP000298763">
    <property type="component" value="Chromosome"/>
</dbReference>
<feature type="transmembrane region" description="Helical" evidence="16">
    <location>
        <begin position="322"/>
        <end position="341"/>
    </location>
</feature>
<dbReference type="InterPro" id="IPR011006">
    <property type="entry name" value="CheY-like_superfamily"/>
</dbReference>
<dbReference type="SMART" id="SM00387">
    <property type="entry name" value="HATPase_c"/>
    <property type="match status" value="1"/>
</dbReference>
<dbReference type="GO" id="GO:0000155">
    <property type="term" value="F:phosphorelay sensor kinase activity"/>
    <property type="evidence" value="ECO:0007669"/>
    <property type="project" value="InterPro"/>
</dbReference>
<dbReference type="EC" id="2.7.13.3" evidence="3"/>
<evidence type="ECO:0000256" key="2">
    <source>
        <dbReference type="ARBA" id="ARBA00004651"/>
    </source>
</evidence>
<dbReference type="FunFam" id="1.10.287.130:FF:000002">
    <property type="entry name" value="Two-component osmosensing histidine kinase"/>
    <property type="match status" value="1"/>
</dbReference>
<keyword evidence="8" id="KW-0547">Nucleotide-binding</keyword>
<evidence type="ECO:0000256" key="5">
    <source>
        <dbReference type="ARBA" id="ARBA00022553"/>
    </source>
</evidence>
<dbReference type="SMART" id="SM00448">
    <property type="entry name" value="REC"/>
    <property type="match status" value="1"/>
</dbReference>
<dbReference type="RefSeq" id="WP_137313602.1">
    <property type="nucleotide sequence ID" value="NZ_CP040017.1"/>
</dbReference>
<evidence type="ECO:0000256" key="16">
    <source>
        <dbReference type="SAM" id="Phobius"/>
    </source>
</evidence>
<feature type="modified residue" description="4-aspartylphosphate" evidence="15">
    <location>
        <position position="733"/>
    </location>
</feature>
<dbReference type="Gene3D" id="1.20.120.160">
    <property type="entry name" value="HPT domain"/>
    <property type="match status" value="1"/>
</dbReference>
<evidence type="ECO:0000256" key="13">
    <source>
        <dbReference type="ARBA" id="ARBA00023136"/>
    </source>
</evidence>
<keyword evidence="6" id="KW-0808">Transferase</keyword>
<dbReference type="Pfam" id="PF07695">
    <property type="entry name" value="7TMR-DISM_7TM"/>
    <property type="match status" value="1"/>
</dbReference>
<dbReference type="GO" id="GO:0005886">
    <property type="term" value="C:plasma membrane"/>
    <property type="evidence" value="ECO:0007669"/>
    <property type="project" value="UniProtKB-SubCell"/>
</dbReference>
<sequence>MRQHRRLFPPGCRGGPSPRAFLAALRFVLAAAAFGWSALAWAAPVLLDDALDEVDAWSAMTMLPDPERRLDAAAALAARDRFAPPATARGTTGKYQRVLWLRIPVRVPQGADGQWVLALNYALLGRVDTWIVTDGRPGHHMAAGNRLPPPGPHMGARVPAFVLALSPGEHTLLLRVEARGPIILPVRLEKAAHFHRTELLEQMVQGLLAGLALCLLVYSLSHWVTLRDHTFGKFALATLGLALYAVDFFGVGQQFLWPGSPWLIEHAGGITAMIASCGSYLFVEQVLARRGMDRRFSLLMKGCAALMALTALTYGLDILPMNGLLVVVSTLGAAPKLFGLPGAWRLMRRGDPVGWYFTTGWVLSFTGAVAFGQVFAGELEATFWTMHALQLASAVDMLLYVRILGLRTEGLQTAMLRAEAAARLKSEFMANMSHEIRTPMNAILGMSRLALMAGPDARQRNYLSKIHGAGEHLLGIINDILDFSKIEAGKMTLEQVPFDLHALLDNLASLAAPKQDGRPVALALRVGPGVPAALVGDPLRLGQVLLNLAGNAVKFTERGEVVVAVELEERPAGHAAAGARLRFSVSDTGIGISEEQQAMLFHAFSQGDASVTRRYGGTGLGLTISQQLVQLMGGRITVHSRPGVGSTFTFCVEMGIAAAGWDAAAGTGGAPPRTRDLARLDGASVLLVDDNANNREVALDFLSAAPLRVEVAVNGREAVRMVQERDYDLVLMDIQMHGMDGLTAARRIRALPGRGNLPIVAMTAHALAGDLEKSLAAGMNDHIVKPIDPDLLFAALLRWIDPQRLADRATQPLSAAEQELVPAGQQAARQVAHEPAPLPALPGVDWQAALAGVDGRRARLGKRLDGFVREYAQAPAALRTALAAGDRGTIATLAHNLKSSAVYIGATALSQAAGSVEQALRAGDASRADDMRPDGDGRHDPLAALVPALAGTLGTVLAGLAPLVAVPAVEPAADGTAGLQALLRELAACLRADDARAEDLLHALRGQPAAAAHDALLTSIGKAVGDIEYHAAIQPLARLAHALDTTLEDPA</sequence>
<keyword evidence="13 16" id="KW-0472">Membrane</keyword>
<keyword evidence="4" id="KW-1003">Cell membrane</keyword>
<comment type="catalytic activity">
    <reaction evidence="1">
        <text>ATP + protein L-histidine = ADP + protein N-phospho-L-histidine.</text>
        <dbReference type="EC" id="2.7.13.3"/>
    </reaction>
</comment>